<dbReference type="RefSeq" id="WP_382776889.1">
    <property type="nucleotide sequence ID" value="NZ_JBHXKZ010000032.1"/>
</dbReference>
<evidence type="ECO:0000313" key="2">
    <source>
        <dbReference type="Proteomes" id="UP001598352"/>
    </source>
</evidence>
<keyword evidence="2" id="KW-1185">Reference proteome</keyword>
<reference evidence="1 2" key="1">
    <citation type="submission" date="2024-09" db="EMBL/GenBank/DDBJ databases">
        <title>The Natural Products Discovery Center: Release of the First 8490 Sequenced Strains for Exploring Actinobacteria Biosynthetic Diversity.</title>
        <authorList>
            <person name="Kalkreuter E."/>
            <person name="Kautsar S.A."/>
            <person name="Yang D."/>
            <person name="Bader C.D."/>
            <person name="Teijaro C.N."/>
            <person name="Fluegel L."/>
            <person name="Davis C.M."/>
            <person name="Simpson J.R."/>
            <person name="Lauterbach L."/>
            <person name="Steele A.D."/>
            <person name="Gui C."/>
            <person name="Meng S."/>
            <person name="Li G."/>
            <person name="Viehrig K."/>
            <person name="Ye F."/>
            <person name="Su P."/>
            <person name="Kiefer A.F."/>
            <person name="Nichols A."/>
            <person name="Cepeda A.J."/>
            <person name="Yan W."/>
            <person name="Fan B."/>
            <person name="Jiang Y."/>
            <person name="Adhikari A."/>
            <person name="Zheng C.-J."/>
            <person name="Schuster L."/>
            <person name="Cowan T.M."/>
            <person name="Smanski M.J."/>
            <person name="Chevrette M.G."/>
            <person name="De Carvalho L.P.S."/>
            <person name="Shen B."/>
        </authorList>
    </citation>
    <scope>NUCLEOTIDE SEQUENCE [LARGE SCALE GENOMIC DNA]</scope>
    <source>
        <strain evidence="1 2">NPDC058428</strain>
    </source>
</reference>
<dbReference type="InterPro" id="IPR052058">
    <property type="entry name" value="Alcohol_O-acetyltransferase"/>
</dbReference>
<comment type="caution">
    <text evidence="1">The sequence shown here is derived from an EMBL/GenBank/DDBJ whole genome shotgun (WGS) entry which is preliminary data.</text>
</comment>
<name>A0ABW6FBK3_9ACTN</name>
<accession>A0ABW6FBK3</accession>
<evidence type="ECO:0000313" key="1">
    <source>
        <dbReference type="EMBL" id="MFD4826735.1"/>
    </source>
</evidence>
<dbReference type="Gene3D" id="3.30.559.30">
    <property type="entry name" value="Nonribosomal peptide synthetase, condensation domain"/>
    <property type="match status" value="1"/>
</dbReference>
<dbReference type="Gene3D" id="3.30.559.10">
    <property type="entry name" value="Chloramphenicol acetyltransferase-like domain"/>
    <property type="match status" value="1"/>
</dbReference>
<dbReference type="SUPFAM" id="SSF52777">
    <property type="entry name" value="CoA-dependent acyltransferases"/>
    <property type="match status" value="2"/>
</dbReference>
<protein>
    <submittedName>
        <fullName evidence="1">Peptide synthetase</fullName>
    </submittedName>
</protein>
<organism evidence="1 2">
    <name type="scientific">Streptomyces rubiginosohelvolus</name>
    <dbReference type="NCBI Taxonomy" id="67362"/>
    <lineage>
        <taxon>Bacteria</taxon>
        <taxon>Bacillati</taxon>
        <taxon>Actinomycetota</taxon>
        <taxon>Actinomycetes</taxon>
        <taxon>Kitasatosporales</taxon>
        <taxon>Streptomycetaceae</taxon>
        <taxon>Streptomyces</taxon>
    </lineage>
</organism>
<proteinExistence type="predicted"/>
<dbReference type="InterPro" id="IPR023213">
    <property type="entry name" value="CAT-like_dom_sf"/>
</dbReference>
<dbReference type="Proteomes" id="UP001598352">
    <property type="component" value="Unassembled WGS sequence"/>
</dbReference>
<dbReference type="EMBL" id="JBHXKZ010000032">
    <property type="protein sequence ID" value="MFD4826735.1"/>
    <property type="molecule type" value="Genomic_DNA"/>
</dbReference>
<gene>
    <name evidence="1" type="ORF">ACFWOQ_29610</name>
</gene>
<sequence length="414" mass="44133">MPTSHDEGAMRELGAFERTIDLYMHRNPVQFSLVAEFDREVSEPALVRALGRVQKRHPLLRVSVDRRGPRARYRRAEGRISVESAAAGTPWQAIVADEQTRPIAPEPGPLARAVLVPGETGTVVVVTFAHQITDGSGAVRVLTDLVTALDGGGASEDEPSWHVVPPCQEDLLSALDTTRAEIDTPQESHADAPGELTPFSARTPHVSSLALPDGLTARLVDRCRDENASVHAALCAAACTVFHREGRDRVRVLSPVDLRRAAGLPDGVANRFAGARTVSEKAEAGDFWGLARRHHLALERQRTPYVLKAGAQALVQQPPTTPEEAEAMMTAVTAADIQITNLGAVETSANGRSGPVAVWGPAQTTQLRGEHVLGVVTVGGRLRMTELTHDPVAVLLPAMASVLAQQCAASGTTS</sequence>
<dbReference type="PANTHER" id="PTHR28037:SF1">
    <property type="entry name" value="ALCOHOL O-ACETYLTRANSFERASE 1-RELATED"/>
    <property type="match status" value="1"/>
</dbReference>
<dbReference type="PANTHER" id="PTHR28037">
    <property type="entry name" value="ALCOHOL O-ACETYLTRANSFERASE 1-RELATED"/>
    <property type="match status" value="1"/>
</dbReference>